<name>A0A6J6LEX8_9ZZZZ</name>
<gene>
    <name evidence="4" type="ORF">UFOPK2292_00233</name>
</gene>
<organism evidence="4">
    <name type="scientific">freshwater metagenome</name>
    <dbReference type="NCBI Taxonomy" id="449393"/>
    <lineage>
        <taxon>unclassified sequences</taxon>
        <taxon>metagenomes</taxon>
        <taxon>ecological metagenomes</taxon>
    </lineage>
</organism>
<dbReference type="EMBL" id="CAEZWU010000021">
    <property type="protein sequence ID" value="CAB4660547.1"/>
    <property type="molecule type" value="Genomic_DNA"/>
</dbReference>
<protein>
    <submittedName>
        <fullName evidence="4">Unannotated protein</fullName>
    </submittedName>
</protein>
<dbReference type="AlphaFoldDB" id="A0A6J6LEX8"/>
<sequence length="315" mass="34084">MTYKNLKDRLDAGEIIVLDGGTGTELQRRGAQMDPSAWCGPASLNNSELLTQVHLDYINAGADVITANTFASSRLMLTPAGYADRVEEINRIAVEAALRARDLATKKSPSRRIAVAGSLSHMLPVSAGTAKVDQSQVPSNDELADAFGELAGILKSSGVDHIMLEMMYEPNRIPLALNAALETGLPVWFGMSARRAKDGRAISFDQHNEFPLEEITKLIPKTGVDVAGVMHTGAELIGETLTAIRKNFSGPMSAYPDSGYFEMPDWRFIDVISPDRLENFFSEWANLGAQLIGGCCGLTVDHIHAASRTQKAHSI</sequence>
<reference evidence="4" key="1">
    <citation type="submission" date="2020-05" db="EMBL/GenBank/DDBJ databases">
        <authorList>
            <person name="Chiriac C."/>
            <person name="Salcher M."/>
            <person name="Ghai R."/>
            <person name="Kavagutti S V."/>
        </authorList>
    </citation>
    <scope>NUCLEOTIDE SEQUENCE</scope>
</reference>
<dbReference type="PANTHER" id="PTHR11103">
    <property type="entry name" value="SLR1189 PROTEIN"/>
    <property type="match status" value="1"/>
</dbReference>
<evidence type="ECO:0000259" key="3">
    <source>
        <dbReference type="PROSITE" id="PS50970"/>
    </source>
</evidence>
<dbReference type="Gene3D" id="3.20.20.330">
    <property type="entry name" value="Homocysteine-binding-like domain"/>
    <property type="match status" value="1"/>
</dbReference>
<dbReference type="PANTHER" id="PTHR11103:SF18">
    <property type="entry name" value="SLR1189 PROTEIN"/>
    <property type="match status" value="1"/>
</dbReference>
<dbReference type="PIRSF" id="PIRSF037505">
    <property type="entry name" value="Betaine_HMT"/>
    <property type="match status" value="1"/>
</dbReference>
<keyword evidence="1" id="KW-0489">Methyltransferase</keyword>
<evidence type="ECO:0000256" key="2">
    <source>
        <dbReference type="ARBA" id="ARBA00022679"/>
    </source>
</evidence>
<keyword evidence="2" id="KW-0808">Transferase</keyword>
<dbReference type="PROSITE" id="PS50970">
    <property type="entry name" value="HCY"/>
    <property type="match status" value="1"/>
</dbReference>
<feature type="domain" description="Hcy-binding" evidence="3">
    <location>
        <begin position="4"/>
        <end position="310"/>
    </location>
</feature>
<proteinExistence type="predicted"/>
<dbReference type="GO" id="GO:0008270">
    <property type="term" value="F:zinc ion binding"/>
    <property type="evidence" value="ECO:0007669"/>
    <property type="project" value="InterPro"/>
</dbReference>
<evidence type="ECO:0000256" key="1">
    <source>
        <dbReference type="ARBA" id="ARBA00022603"/>
    </source>
</evidence>
<evidence type="ECO:0000313" key="4">
    <source>
        <dbReference type="EMBL" id="CAB4660547.1"/>
    </source>
</evidence>
<dbReference type="InterPro" id="IPR017226">
    <property type="entry name" value="BHMT-like"/>
</dbReference>
<dbReference type="InterPro" id="IPR036589">
    <property type="entry name" value="HCY_dom_sf"/>
</dbReference>
<accession>A0A6J6LEX8</accession>
<dbReference type="SUPFAM" id="SSF82282">
    <property type="entry name" value="Homocysteine S-methyltransferase"/>
    <property type="match status" value="1"/>
</dbReference>
<dbReference type="GO" id="GO:0009086">
    <property type="term" value="P:methionine biosynthetic process"/>
    <property type="evidence" value="ECO:0007669"/>
    <property type="project" value="InterPro"/>
</dbReference>
<dbReference type="InterPro" id="IPR003726">
    <property type="entry name" value="HCY_dom"/>
</dbReference>
<dbReference type="Pfam" id="PF02574">
    <property type="entry name" value="S-methyl_trans"/>
    <property type="match status" value="1"/>
</dbReference>
<dbReference type="GO" id="GO:0032259">
    <property type="term" value="P:methylation"/>
    <property type="evidence" value="ECO:0007669"/>
    <property type="project" value="UniProtKB-KW"/>
</dbReference>
<dbReference type="GO" id="GO:0008168">
    <property type="term" value="F:methyltransferase activity"/>
    <property type="evidence" value="ECO:0007669"/>
    <property type="project" value="UniProtKB-KW"/>
</dbReference>